<dbReference type="Ensembl" id="ENSPRET00000019132.1">
    <property type="protein sequence ID" value="ENSPREP00000018928.1"/>
    <property type="gene ID" value="ENSPREG00000012809.1"/>
</dbReference>
<reference evidence="4" key="2">
    <citation type="submission" date="2025-08" db="UniProtKB">
        <authorList>
            <consortium name="Ensembl"/>
        </authorList>
    </citation>
    <scope>IDENTIFICATION</scope>
    <source>
        <strain evidence="4">Guanapo</strain>
    </source>
</reference>
<dbReference type="CDD" id="cd00169">
    <property type="entry name" value="Chemokine"/>
    <property type="match status" value="1"/>
</dbReference>
<dbReference type="GeneTree" id="ENSGT01030000235341"/>
<organism evidence="4 5">
    <name type="scientific">Poecilia reticulata</name>
    <name type="common">Guppy</name>
    <name type="synonym">Acanthophacelus reticulatus</name>
    <dbReference type="NCBI Taxonomy" id="8081"/>
    <lineage>
        <taxon>Eukaryota</taxon>
        <taxon>Metazoa</taxon>
        <taxon>Chordata</taxon>
        <taxon>Craniata</taxon>
        <taxon>Vertebrata</taxon>
        <taxon>Euteleostomi</taxon>
        <taxon>Actinopterygii</taxon>
        <taxon>Neopterygii</taxon>
        <taxon>Teleostei</taxon>
        <taxon>Neoteleostei</taxon>
        <taxon>Acanthomorphata</taxon>
        <taxon>Ovalentaria</taxon>
        <taxon>Atherinomorphae</taxon>
        <taxon>Cyprinodontiformes</taxon>
        <taxon>Poeciliidae</taxon>
        <taxon>Poeciliinae</taxon>
        <taxon>Poecilia</taxon>
    </lineage>
</organism>
<proteinExistence type="predicted"/>
<keyword evidence="1" id="KW-0202">Cytokine</keyword>
<keyword evidence="2" id="KW-0732">Signal</keyword>
<dbReference type="GO" id="GO:0006955">
    <property type="term" value="P:immune response"/>
    <property type="evidence" value="ECO:0007669"/>
    <property type="project" value="InterPro"/>
</dbReference>
<accession>A0A3P9PB48</accession>
<reference evidence="5" key="1">
    <citation type="submission" date="2013-11" db="EMBL/GenBank/DDBJ databases">
        <title>The genomic landscape of the Guanapo guppy.</title>
        <authorList>
            <person name="Kuenstner A."/>
            <person name="Dreyer C."/>
        </authorList>
    </citation>
    <scope>NUCLEOTIDE SEQUENCE</scope>
    <source>
        <strain evidence="5">Guanapo</strain>
    </source>
</reference>
<dbReference type="GO" id="GO:0005615">
    <property type="term" value="C:extracellular space"/>
    <property type="evidence" value="ECO:0007669"/>
    <property type="project" value="UniProtKB-KW"/>
</dbReference>
<evidence type="ECO:0000259" key="3">
    <source>
        <dbReference type="SMART" id="SM00199"/>
    </source>
</evidence>
<evidence type="ECO:0000256" key="1">
    <source>
        <dbReference type="ARBA" id="ARBA00022514"/>
    </source>
</evidence>
<dbReference type="Bgee" id="ENSPREG00000012809">
    <property type="expression patterns" value="Expressed in caudal fin and 1 other cell type or tissue"/>
</dbReference>
<protein>
    <recommendedName>
        <fullName evidence="3">Chemokine interleukin-8-like domain-containing protein</fullName>
    </recommendedName>
</protein>
<dbReference type="Gene3D" id="2.40.50.40">
    <property type="match status" value="1"/>
</dbReference>
<dbReference type="Proteomes" id="UP000242638">
    <property type="component" value="Unassembled WGS sequence"/>
</dbReference>
<evidence type="ECO:0000313" key="4">
    <source>
        <dbReference type="Ensembl" id="ENSPREP00000018928.1"/>
    </source>
</evidence>
<dbReference type="InterPro" id="IPR036048">
    <property type="entry name" value="Interleukin_8-like_sf"/>
</dbReference>
<reference evidence="4" key="3">
    <citation type="submission" date="2025-09" db="UniProtKB">
        <authorList>
            <consortium name="Ensembl"/>
        </authorList>
    </citation>
    <scope>IDENTIFICATION</scope>
    <source>
        <strain evidence="4">Guanapo</strain>
    </source>
</reference>
<dbReference type="Pfam" id="PF00048">
    <property type="entry name" value="IL8"/>
    <property type="match status" value="1"/>
</dbReference>
<dbReference type="SMART" id="SM00199">
    <property type="entry name" value="SCY"/>
    <property type="match status" value="1"/>
</dbReference>
<feature type="domain" description="Chemokine interleukin-8-like" evidence="3">
    <location>
        <begin position="20"/>
        <end position="80"/>
    </location>
</feature>
<dbReference type="GO" id="GO:0008009">
    <property type="term" value="F:chemokine activity"/>
    <property type="evidence" value="ECO:0007669"/>
    <property type="project" value="InterPro"/>
</dbReference>
<evidence type="ECO:0000256" key="2">
    <source>
        <dbReference type="SAM" id="SignalP"/>
    </source>
</evidence>
<feature type="chain" id="PRO_5018177917" description="Chemokine interleukin-8-like domain-containing protein" evidence="2">
    <location>
        <begin position="23"/>
        <end position="129"/>
    </location>
</feature>
<keyword evidence="5" id="KW-1185">Reference proteome</keyword>
<name>A0A3P9PB48_POERE</name>
<evidence type="ECO:0000313" key="5">
    <source>
        <dbReference type="Proteomes" id="UP000242638"/>
    </source>
</evidence>
<sequence>MQFSLILTSLFCFTIWINMVQASKYKKISKTRVHHSKIEEYTIQDDDTCFLSAIVFRTVHGRIICADPNSKWAKHVIQKLEDSYVPGWILLTYSQKHYMGGGGALGQLQGPGSNIGPLTPSNQDSSHIM</sequence>
<feature type="signal peptide" evidence="2">
    <location>
        <begin position="1"/>
        <end position="22"/>
    </location>
</feature>
<dbReference type="InterPro" id="IPR001811">
    <property type="entry name" value="Chemokine_IL8-like_dom"/>
</dbReference>
<dbReference type="AlphaFoldDB" id="A0A3P9PB48"/>
<dbReference type="SUPFAM" id="SSF54117">
    <property type="entry name" value="Interleukin 8-like chemokines"/>
    <property type="match status" value="1"/>
</dbReference>
<dbReference type="OMA" id="WAKHVIQ"/>